<dbReference type="EMBL" id="JBBMFP010000003">
    <property type="protein sequence ID" value="MEQ2430384.1"/>
    <property type="molecule type" value="Genomic_DNA"/>
</dbReference>
<dbReference type="Proteomes" id="UP001457898">
    <property type="component" value="Unassembled WGS sequence"/>
</dbReference>
<accession>A0ABV1DJ37</accession>
<gene>
    <name evidence="1" type="ORF">WMO65_05135</name>
</gene>
<comment type="caution">
    <text evidence="1">The sequence shown here is derived from an EMBL/GenBank/DDBJ whole genome shotgun (WGS) entry which is preliminary data.</text>
</comment>
<evidence type="ECO:0000313" key="1">
    <source>
        <dbReference type="EMBL" id="MEQ2430384.1"/>
    </source>
</evidence>
<sequence length="163" mass="19408">MKQKANEMIQDLATKSVRKDMLLELTDKQYSNLTLMALRAGLHNAKELIQSFVADLTGWQRNGSDESQFANTWYDRAYCITTDFLMPWRYYVYNYDHDIEQLTEEPDSLKKAYEHYCEECKWGGVEPESWDEVLRVNQELLQEKKEDQEQLMQYIEAEKAEIK</sequence>
<reference evidence="1 2" key="1">
    <citation type="submission" date="2024-03" db="EMBL/GenBank/DDBJ databases">
        <title>Human intestinal bacterial collection.</title>
        <authorList>
            <person name="Pauvert C."/>
            <person name="Hitch T.C.A."/>
            <person name="Clavel T."/>
        </authorList>
    </citation>
    <scope>NUCLEOTIDE SEQUENCE [LARGE SCALE GENOMIC DNA]</scope>
    <source>
        <strain evidence="1 2">CLA-SR-H028</strain>
    </source>
</reference>
<proteinExistence type="predicted"/>
<name>A0ABV1DJ37_9FIRM</name>
<dbReference type="RefSeq" id="WP_118594180.1">
    <property type="nucleotide sequence ID" value="NZ_JBBMFP010000003.1"/>
</dbReference>
<keyword evidence="2" id="KW-1185">Reference proteome</keyword>
<evidence type="ECO:0000313" key="2">
    <source>
        <dbReference type="Proteomes" id="UP001457898"/>
    </source>
</evidence>
<organism evidence="1 2">
    <name type="scientific">Blautia caccae</name>
    <dbReference type="NCBI Taxonomy" id="3133175"/>
    <lineage>
        <taxon>Bacteria</taxon>
        <taxon>Bacillati</taxon>
        <taxon>Bacillota</taxon>
        <taxon>Clostridia</taxon>
        <taxon>Lachnospirales</taxon>
        <taxon>Lachnospiraceae</taxon>
        <taxon>Blautia</taxon>
    </lineage>
</organism>
<protein>
    <submittedName>
        <fullName evidence="1">Uncharacterized protein</fullName>
    </submittedName>
</protein>